<dbReference type="EMBL" id="JAINUF010000009">
    <property type="protein sequence ID" value="KAJ8349315.1"/>
    <property type="molecule type" value="Genomic_DNA"/>
</dbReference>
<reference evidence="1" key="1">
    <citation type="journal article" date="2023" name="Science">
        <title>Genome structures resolve the early diversification of teleost fishes.</title>
        <authorList>
            <person name="Parey E."/>
            <person name="Louis A."/>
            <person name="Montfort J."/>
            <person name="Bouchez O."/>
            <person name="Roques C."/>
            <person name="Iampietro C."/>
            <person name="Lluch J."/>
            <person name="Castinel A."/>
            <person name="Donnadieu C."/>
            <person name="Desvignes T."/>
            <person name="Floi Bucao C."/>
            <person name="Jouanno E."/>
            <person name="Wen M."/>
            <person name="Mejri S."/>
            <person name="Dirks R."/>
            <person name="Jansen H."/>
            <person name="Henkel C."/>
            <person name="Chen W.J."/>
            <person name="Zahm M."/>
            <person name="Cabau C."/>
            <person name="Klopp C."/>
            <person name="Thompson A.W."/>
            <person name="Robinson-Rechavi M."/>
            <person name="Braasch I."/>
            <person name="Lecointre G."/>
            <person name="Bobe J."/>
            <person name="Postlethwait J.H."/>
            <person name="Berthelot C."/>
            <person name="Roest Crollius H."/>
            <person name="Guiguen Y."/>
        </authorList>
    </citation>
    <scope>NUCLEOTIDE SEQUENCE</scope>
    <source>
        <strain evidence="1">WJC10195</strain>
    </source>
</reference>
<evidence type="ECO:0000313" key="1">
    <source>
        <dbReference type="EMBL" id="KAJ8349315.1"/>
    </source>
</evidence>
<keyword evidence="2" id="KW-1185">Reference proteome</keyword>
<name>A0A9Q1F1W8_SYNKA</name>
<comment type="caution">
    <text evidence="1">The sequence shown here is derived from an EMBL/GenBank/DDBJ whole genome shotgun (WGS) entry which is preliminary data.</text>
</comment>
<dbReference type="AlphaFoldDB" id="A0A9Q1F1W8"/>
<evidence type="ECO:0000313" key="2">
    <source>
        <dbReference type="Proteomes" id="UP001152622"/>
    </source>
</evidence>
<protein>
    <submittedName>
        <fullName evidence="1">Uncharacterized protein</fullName>
    </submittedName>
</protein>
<proteinExistence type="predicted"/>
<organism evidence="1 2">
    <name type="scientific">Synaphobranchus kaupii</name>
    <name type="common">Kaup's arrowtooth eel</name>
    <dbReference type="NCBI Taxonomy" id="118154"/>
    <lineage>
        <taxon>Eukaryota</taxon>
        <taxon>Metazoa</taxon>
        <taxon>Chordata</taxon>
        <taxon>Craniata</taxon>
        <taxon>Vertebrata</taxon>
        <taxon>Euteleostomi</taxon>
        <taxon>Actinopterygii</taxon>
        <taxon>Neopterygii</taxon>
        <taxon>Teleostei</taxon>
        <taxon>Anguilliformes</taxon>
        <taxon>Synaphobranchidae</taxon>
        <taxon>Synaphobranchus</taxon>
    </lineage>
</organism>
<dbReference type="Proteomes" id="UP001152622">
    <property type="component" value="Chromosome 9"/>
</dbReference>
<gene>
    <name evidence="1" type="ORF">SKAU_G00244450</name>
</gene>
<accession>A0A9Q1F1W8</accession>
<sequence length="120" mass="13430">MVTCSKLPSEDGSVISDESGKLNCSRGLSVQKVLPLQKMTKEEAHKRTGRGRQGLLNKHESDSALMWWSVLLGGHSVRGAGRLYAVPPPWSLHLQPGGWARLSHATLLHTTLWFYWFQHT</sequence>